<feature type="domain" description="Peptidase S1" evidence="2">
    <location>
        <begin position="60"/>
        <end position="323"/>
    </location>
</feature>
<dbReference type="SMART" id="SM00020">
    <property type="entry name" value="Tryp_SPc"/>
    <property type="match status" value="1"/>
</dbReference>
<evidence type="ECO:0000256" key="1">
    <source>
        <dbReference type="SAM" id="SignalP"/>
    </source>
</evidence>
<organism evidence="3 4">
    <name type="scientific">Camelimonas fluminis</name>
    <dbReference type="NCBI Taxonomy" id="1576911"/>
    <lineage>
        <taxon>Bacteria</taxon>
        <taxon>Pseudomonadati</taxon>
        <taxon>Pseudomonadota</taxon>
        <taxon>Alphaproteobacteria</taxon>
        <taxon>Hyphomicrobiales</taxon>
        <taxon>Chelatococcaceae</taxon>
        <taxon>Camelimonas</taxon>
    </lineage>
</organism>
<gene>
    <name evidence="3" type="ORF">ACFONL_22570</name>
</gene>
<keyword evidence="4" id="KW-1185">Reference proteome</keyword>
<dbReference type="InterPro" id="IPR001254">
    <property type="entry name" value="Trypsin_dom"/>
</dbReference>
<evidence type="ECO:0000313" key="3">
    <source>
        <dbReference type="EMBL" id="MFC3640126.1"/>
    </source>
</evidence>
<dbReference type="EC" id="3.4.21.-" evidence="3"/>
<evidence type="ECO:0000259" key="2">
    <source>
        <dbReference type="PROSITE" id="PS50240"/>
    </source>
</evidence>
<feature type="chain" id="PRO_5046045048" evidence="1">
    <location>
        <begin position="41"/>
        <end position="340"/>
    </location>
</feature>
<dbReference type="Proteomes" id="UP001595704">
    <property type="component" value="Unassembled WGS sequence"/>
</dbReference>
<sequence length="340" mass="36984">MKHSSLFPLSAARVRRLAANLVRCVVVLLATGAFPCSSFAAELAPVTPLKSRELLLERVVYRGSDIKDGPYDGAIRSLALIRTKDIGSKTGEGRLCTGVLVSERVVLTAGHCVANAASIQVEFFPDPLAQKAEKISASQWKAHALFNGGDSGPHLDNYSDDRADQFHDIGLIILKKAPKRGAPMQIGRPDIRADGPGVPRLYAFGRDRDDLFILRKKISYVELPRHFPLKGGLLTDGYVQDGSALCTGDSGGPVIAALGLTDTTPAARYLIGIFVMHWGPVKPENFAAAQRHWNGDKKIPRCGRRATFLNVALELGWIWSTLKVLDPKGEHALKVHLDQL</sequence>
<dbReference type="InterPro" id="IPR018114">
    <property type="entry name" value="TRYPSIN_HIS"/>
</dbReference>
<proteinExistence type="predicted"/>
<dbReference type="InterPro" id="IPR043504">
    <property type="entry name" value="Peptidase_S1_PA_chymotrypsin"/>
</dbReference>
<dbReference type="SUPFAM" id="SSF50494">
    <property type="entry name" value="Trypsin-like serine proteases"/>
    <property type="match status" value="1"/>
</dbReference>
<dbReference type="PANTHER" id="PTHR24260:SF136">
    <property type="entry name" value="GH08193P-RELATED"/>
    <property type="match status" value="1"/>
</dbReference>
<evidence type="ECO:0000313" key="4">
    <source>
        <dbReference type="Proteomes" id="UP001595704"/>
    </source>
</evidence>
<dbReference type="EMBL" id="JBHRYC010000117">
    <property type="protein sequence ID" value="MFC3640126.1"/>
    <property type="molecule type" value="Genomic_DNA"/>
</dbReference>
<protein>
    <submittedName>
        <fullName evidence="3">Trypsin-like serine protease</fullName>
        <ecNumber evidence="3">3.4.21.-</ecNumber>
    </submittedName>
</protein>
<keyword evidence="1" id="KW-0732">Signal</keyword>
<dbReference type="InterPro" id="IPR001314">
    <property type="entry name" value="Peptidase_S1A"/>
</dbReference>
<feature type="signal peptide" evidence="1">
    <location>
        <begin position="1"/>
        <end position="40"/>
    </location>
</feature>
<dbReference type="InterPro" id="IPR009003">
    <property type="entry name" value="Peptidase_S1_PA"/>
</dbReference>
<reference evidence="4" key="1">
    <citation type="journal article" date="2019" name="Int. J. Syst. Evol. Microbiol.">
        <title>The Global Catalogue of Microorganisms (GCM) 10K type strain sequencing project: providing services to taxonomists for standard genome sequencing and annotation.</title>
        <authorList>
            <consortium name="The Broad Institute Genomics Platform"/>
            <consortium name="The Broad Institute Genome Sequencing Center for Infectious Disease"/>
            <person name="Wu L."/>
            <person name="Ma J."/>
        </authorList>
    </citation>
    <scope>NUCLEOTIDE SEQUENCE [LARGE SCALE GENOMIC DNA]</scope>
    <source>
        <strain evidence="4">KCTC 42282</strain>
    </source>
</reference>
<dbReference type="PRINTS" id="PR00722">
    <property type="entry name" value="CHYMOTRYPSIN"/>
</dbReference>
<name>A0ABV7UN33_9HYPH</name>
<accession>A0ABV7UN33</accession>
<keyword evidence="3" id="KW-0378">Hydrolase</keyword>
<dbReference type="PANTHER" id="PTHR24260">
    <property type="match status" value="1"/>
</dbReference>
<dbReference type="PROSITE" id="PS50240">
    <property type="entry name" value="TRYPSIN_DOM"/>
    <property type="match status" value="1"/>
</dbReference>
<dbReference type="GO" id="GO:0016787">
    <property type="term" value="F:hydrolase activity"/>
    <property type="evidence" value="ECO:0007669"/>
    <property type="project" value="UniProtKB-KW"/>
</dbReference>
<dbReference type="Gene3D" id="2.40.10.10">
    <property type="entry name" value="Trypsin-like serine proteases"/>
    <property type="match status" value="1"/>
</dbReference>
<dbReference type="InterPro" id="IPR051333">
    <property type="entry name" value="CLIP_Serine_Protease"/>
</dbReference>
<dbReference type="PROSITE" id="PS00134">
    <property type="entry name" value="TRYPSIN_HIS"/>
    <property type="match status" value="1"/>
</dbReference>
<comment type="caution">
    <text evidence="3">The sequence shown here is derived from an EMBL/GenBank/DDBJ whole genome shotgun (WGS) entry which is preliminary data.</text>
</comment>
<dbReference type="Pfam" id="PF00089">
    <property type="entry name" value="Trypsin"/>
    <property type="match status" value="1"/>
</dbReference>
<dbReference type="RefSeq" id="WP_191321323.1">
    <property type="nucleotide sequence ID" value="NZ_BNCG01000064.1"/>
</dbReference>